<name>A0A5B7HZ91_PORTR</name>
<protein>
    <submittedName>
        <fullName evidence="1">SCAN domain-containing protein 3</fullName>
    </submittedName>
</protein>
<comment type="caution">
    <text evidence="1">The sequence shown here is derived from an EMBL/GenBank/DDBJ whole genome shotgun (WGS) entry which is preliminary data.</text>
</comment>
<accession>A0A5B7HZ91</accession>
<sequence>MTEDLEASALFRRKGLREFWINENNVAKYHQLCTVVEPFLLAFPNSYMVEAGFSHANAVLTKQRTRLSLEKRGDLRLKLTNLHPNISTLVGAHQAHPSH</sequence>
<dbReference type="PANTHER" id="PTHR45913:SF22">
    <property type="entry name" value="SCAN BOX DOMAIN-CONTAINING PROTEIN"/>
    <property type="match status" value="1"/>
</dbReference>
<proteinExistence type="predicted"/>
<dbReference type="EMBL" id="VSRR010037523">
    <property type="protein sequence ID" value="MPC73794.1"/>
    <property type="molecule type" value="Genomic_DNA"/>
</dbReference>
<organism evidence="1 2">
    <name type="scientific">Portunus trituberculatus</name>
    <name type="common">Swimming crab</name>
    <name type="synonym">Neptunus trituberculatus</name>
    <dbReference type="NCBI Taxonomy" id="210409"/>
    <lineage>
        <taxon>Eukaryota</taxon>
        <taxon>Metazoa</taxon>
        <taxon>Ecdysozoa</taxon>
        <taxon>Arthropoda</taxon>
        <taxon>Crustacea</taxon>
        <taxon>Multicrustacea</taxon>
        <taxon>Malacostraca</taxon>
        <taxon>Eumalacostraca</taxon>
        <taxon>Eucarida</taxon>
        <taxon>Decapoda</taxon>
        <taxon>Pleocyemata</taxon>
        <taxon>Brachyura</taxon>
        <taxon>Eubrachyura</taxon>
        <taxon>Portunoidea</taxon>
        <taxon>Portunidae</taxon>
        <taxon>Portuninae</taxon>
        <taxon>Portunus</taxon>
    </lineage>
</organism>
<dbReference type="AlphaFoldDB" id="A0A5B7HZ91"/>
<reference evidence="1 2" key="1">
    <citation type="submission" date="2019-05" db="EMBL/GenBank/DDBJ databases">
        <title>Another draft genome of Portunus trituberculatus and its Hox gene families provides insights of decapod evolution.</title>
        <authorList>
            <person name="Jeong J.-H."/>
            <person name="Song I."/>
            <person name="Kim S."/>
            <person name="Choi T."/>
            <person name="Kim D."/>
            <person name="Ryu S."/>
            <person name="Kim W."/>
        </authorList>
    </citation>
    <scope>NUCLEOTIDE SEQUENCE [LARGE SCALE GENOMIC DNA]</scope>
    <source>
        <tissue evidence="1">Muscle</tissue>
    </source>
</reference>
<keyword evidence="2" id="KW-1185">Reference proteome</keyword>
<dbReference type="Proteomes" id="UP000324222">
    <property type="component" value="Unassembled WGS sequence"/>
</dbReference>
<dbReference type="OrthoDB" id="6378341at2759"/>
<dbReference type="PANTHER" id="PTHR45913">
    <property type="entry name" value="EPM2A-INTERACTING PROTEIN 1"/>
    <property type="match status" value="1"/>
</dbReference>
<evidence type="ECO:0000313" key="1">
    <source>
        <dbReference type="EMBL" id="MPC73794.1"/>
    </source>
</evidence>
<gene>
    <name evidence="1" type="primary">ZBED9_3</name>
    <name evidence="1" type="ORF">E2C01_068131</name>
</gene>
<evidence type="ECO:0000313" key="2">
    <source>
        <dbReference type="Proteomes" id="UP000324222"/>
    </source>
</evidence>